<keyword evidence="2" id="KW-1185">Reference proteome</keyword>
<protein>
    <submittedName>
        <fullName evidence="1">Uncharacterized protein</fullName>
    </submittedName>
</protein>
<dbReference type="RefSeq" id="XP_060422115.1">
    <property type="nucleotide sequence ID" value="XM_060580877.1"/>
</dbReference>
<dbReference type="EMBL" id="JAHMHR010000095">
    <property type="protein sequence ID" value="KAK1657351.1"/>
    <property type="molecule type" value="Genomic_DNA"/>
</dbReference>
<gene>
    <name evidence="1" type="ORF">BDP55DRAFT_761870</name>
</gene>
<dbReference type="Proteomes" id="UP001224890">
    <property type="component" value="Unassembled WGS sequence"/>
</dbReference>
<name>A0AAJ0A6D6_9PEZI</name>
<accession>A0AAJ0A6D6</accession>
<organism evidence="1 2">
    <name type="scientific">Colletotrichum godetiae</name>
    <dbReference type="NCBI Taxonomy" id="1209918"/>
    <lineage>
        <taxon>Eukaryota</taxon>
        <taxon>Fungi</taxon>
        <taxon>Dikarya</taxon>
        <taxon>Ascomycota</taxon>
        <taxon>Pezizomycotina</taxon>
        <taxon>Sordariomycetes</taxon>
        <taxon>Hypocreomycetidae</taxon>
        <taxon>Glomerellales</taxon>
        <taxon>Glomerellaceae</taxon>
        <taxon>Colletotrichum</taxon>
        <taxon>Colletotrichum acutatum species complex</taxon>
    </lineage>
</organism>
<sequence length="237" mass="26374">MESRHAARLMARLRPLRTEEDVCVVGNNGDLELNMTNEGLARLLTGSDWYLASVMLPSRKHNLSFETGTSHEEFDAAHLVHINGRIAVIDAIDRKEVEFKLNTETINSLVDYDTQQKADTSDHNCRSAFVKTLRARFGEFVYRTNLAVLEGMESDGSGELNAEQSIKVRNSIRRLLGLPIIPTPEPSLLQCRKATLITHGAHVPIRLEGLAMIVPGSTVISFQPSLATPLIASWETW</sequence>
<evidence type="ECO:0000313" key="1">
    <source>
        <dbReference type="EMBL" id="KAK1657351.1"/>
    </source>
</evidence>
<dbReference type="AlphaFoldDB" id="A0AAJ0A6D6"/>
<comment type="caution">
    <text evidence="1">The sequence shown here is derived from an EMBL/GenBank/DDBJ whole genome shotgun (WGS) entry which is preliminary data.</text>
</comment>
<reference evidence="1" key="1">
    <citation type="submission" date="2021-06" db="EMBL/GenBank/DDBJ databases">
        <title>Comparative genomics, transcriptomics and evolutionary studies reveal genomic signatures of adaptation to plant cell wall in hemibiotrophic fungi.</title>
        <authorList>
            <consortium name="DOE Joint Genome Institute"/>
            <person name="Baroncelli R."/>
            <person name="Diaz J.F."/>
            <person name="Benocci T."/>
            <person name="Peng M."/>
            <person name="Battaglia E."/>
            <person name="Haridas S."/>
            <person name="Andreopoulos W."/>
            <person name="Labutti K."/>
            <person name="Pangilinan J."/>
            <person name="Floch G.L."/>
            <person name="Makela M.R."/>
            <person name="Henrissat B."/>
            <person name="Grigoriev I.V."/>
            <person name="Crouch J.A."/>
            <person name="De Vries R.P."/>
            <person name="Sukno S.A."/>
            <person name="Thon M.R."/>
        </authorList>
    </citation>
    <scope>NUCLEOTIDE SEQUENCE</scope>
    <source>
        <strain evidence="1">CBS 193.32</strain>
    </source>
</reference>
<dbReference type="GeneID" id="85465403"/>
<proteinExistence type="predicted"/>
<evidence type="ECO:0000313" key="2">
    <source>
        <dbReference type="Proteomes" id="UP001224890"/>
    </source>
</evidence>